<keyword evidence="2" id="KW-0053">Apoptosis</keyword>
<evidence type="ECO:0000313" key="7">
    <source>
        <dbReference type="WBParaSite" id="maker-uti_cns_0047284-snap-gene-0.3-mRNA-1"/>
    </source>
</evidence>
<dbReference type="SMART" id="SM00115">
    <property type="entry name" value="CASc"/>
    <property type="match status" value="1"/>
</dbReference>
<dbReference type="Proteomes" id="UP000095280">
    <property type="component" value="Unplaced"/>
</dbReference>
<dbReference type="GO" id="GO:0043067">
    <property type="term" value="P:regulation of programmed cell death"/>
    <property type="evidence" value="ECO:0007669"/>
    <property type="project" value="UniProtKB-ARBA"/>
</dbReference>
<dbReference type="InterPro" id="IPR002138">
    <property type="entry name" value="Pept_C14_p10"/>
</dbReference>
<organism evidence="6 7">
    <name type="scientific">Macrostomum lignano</name>
    <dbReference type="NCBI Taxonomy" id="282301"/>
    <lineage>
        <taxon>Eukaryota</taxon>
        <taxon>Metazoa</taxon>
        <taxon>Spiralia</taxon>
        <taxon>Lophotrochozoa</taxon>
        <taxon>Platyhelminthes</taxon>
        <taxon>Rhabditophora</taxon>
        <taxon>Macrostomorpha</taxon>
        <taxon>Macrostomida</taxon>
        <taxon>Macrostomidae</taxon>
        <taxon>Macrostomum</taxon>
    </lineage>
</organism>
<dbReference type="WBParaSite" id="maker-uti_cns_0047284-snap-gene-0.3-mRNA-1">
    <property type="protein sequence ID" value="maker-uti_cns_0047284-snap-gene-0.3-mRNA-1"/>
    <property type="gene ID" value="maker-uti_cns_0047284-snap-gene-0.3"/>
</dbReference>
<dbReference type="PANTHER" id="PTHR48169">
    <property type="entry name" value="DED DOMAIN-CONTAINING PROTEIN"/>
    <property type="match status" value="1"/>
</dbReference>
<dbReference type="GO" id="GO:0051604">
    <property type="term" value="P:protein maturation"/>
    <property type="evidence" value="ECO:0007669"/>
    <property type="project" value="UniProtKB-ARBA"/>
</dbReference>
<feature type="domain" description="Caspase family p10" evidence="4">
    <location>
        <begin position="126"/>
        <end position="181"/>
    </location>
</feature>
<dbReference type="PROSITE" id="PS50207">
    <property type="entry name" value="CASPASE_P10"/>
    <property type="match status" value="1"/>
</dbReference>
<reference evidence="7" key="1">
    <citation type="submission" date="2016-11" db="UniProtKB">
        <authorList>
            <consortium name="WormBaseParasite"/>
        </authorList>
    </citation>
    <scope>IDENTIFICATION</scope>
</reference>
<dbReference type="PROSITE" id="PS50208">
    <property type="entry name" value="CASPASE_P20"/>
    <property type="match status" value="1"/>
</dbReference>
<dbReference type="GO" id="GO:0006508">
    <property type="term" value="P:proteolysis"/>
    <property type="evidence" value="ECO:0007669"/>
    <property type="project" value="InterPro"/>
</dbReference>
<dbReference type="Gene3D" id="3.40.50.1460">
    <property type="match status" value="1"/>
</dbReference>
<evidence type="ECO:0000256" key="3">
    <source>
        <dbReference type="RuleBase" id="RU003971"/>
    </source>
</evidence>
<dbReference type="InterPro" id="IPR011600">
    <property type="entry name" value="Pept_C14_caspase"/>
</dbReference>
<dbReference type="AlphaFoldDB" id="A0A1I8JFD3"/>
<sequence>THEDRDGSQLDVQRVNEVFQKLRFTVQLEEDLTANEILQCLMQLQRCSDQLERHGCFVCFLMAHGSPDCVFGSDGRPCRIPDPGRQAEDILHPGLPRSASRCTPRRQQFEVQRAASPGARAGLLPPAKADFLLCYATTENQYSYRFSETGSKFVQTLCRMIERHYAEDDLLNIMTRVNRDMMQNPVENKVEKTTYLCVAQTVAQLGYKISLDPSLAKRCWRRLQNAPTGQS</sequence>
<evidence type="ECO:0000256" key="2">
    <source>
        <dbReference type="ARBA" id="ARBA00022703"/>
    </source>
</evidence>
<dbReference type="InterPro" id="IPR015917">
    <property type="entry name" value="Pept_C14A"/>
</dbReference>
<evidence type="ECO:0000313" key="6">
    <source>
        <dbReference type="Proteomes" id="UP000095280"/>
    </source>
</evidence>
<evidence type="ECO:0000256" key="1">
    <source>
        <dbReference type="ARBA" id="ARBA00010134"/>
    </source>
</evidence>
<accession>A0A1I8JFD3</accession>
<dbReference type="PANTHER" id="PTHR48169:SF7">
    <property type="entry name" value="CASPASE 10"/>
    <property type="match status" value="1"/>
</dbReference>
<dbReference type="GO" id="GO:0006915">
    <property type="term" value="P:apoptotic process"/>
    <property type="evidence" value="ECO:0007669"/>
    <property type="project" value="UniProtKB-KW"/>
</dbReference>
<keyword evidence="6" id="KW-1185">Reference proteome</keyword>
<protein>
    <submittedName>
        <fullName evidence="7">CASPASE_P20 domain-containing protein</fullName>
    </submittedName>
</protein>
<dbReference type="Gene3D" id="3.30.70.1470">
    <property type="entry name" value="Caspase-like"/>
    <property type="match status" value="1"/>
</dbReference>
<dbReference type="SUPFAM" id="SSF52129">
    <property type="entry name" value="Caspase-like"/>
    <property type="match status" value="1"/>
</dbReference>
<evidence type="ECO:0000259" key="4">
    <source>
        <dbReference type="PROSITE" id="PS50207"/>
    </source>
</evidence>
<dbReference type="GO" id="GO:0004197">
    <property type="term" value="F:cysteine-type endopeptidase activity"/>
    <property type="evidence" value="ECO:0007669"/>
    <property type="project" value="InterPro"/>
</dbReference>
<dbReference type="Pfam" id="PF00656">
    <property type="entry name" value="Peptidase_C14"/>
    <property type="match status" value="1"/>
</dbReference>
<feature type="domain" description="Caspase family p20" evidence="5">
    <location>
        <begin position="1"/>
        <end position="81"/>
    </location>
</feature>
<name>A0A1I8JFD3_9PLAT</name>
<dbReference type="InterPro" id="IPR001309">
    <property type="entry name" value="Pept_C14_p20"/>
</dbReference>
<evidence type="ECO:0000259" key="5">
    <source>
        <dbReference type="PROSITE" id="PS50208"/>
    </source>
</evidence>
<dbReference type="InterPro" id="IPR029030">
    <property type="entry name" value="Caspase-like_dom_sf"/>
</dbReference>
<proteinExistence type="inferred from homology"/>
<dbReference type="GO" id="GO:0005737">
    <property type="term" value="C:cytoplasm"/>
    <property type="evidence" value="ECO:0007669"/>
    <property type="project" value="UniProtKB-ARBA"/>
</dbReference>
<comment type="similarity">
    <text evidence="1 3">Belongs to the peptidase C14A family.</text>
</comment>
<dbReference type="PRINTS" id="PR00376">
    <property type="entry name" value="IL1BCENZYME"/>
</dbReference>